<dbReference type="InterPro" id="IPR025251">
    <property type="entry name" value="DUF4213"/>
</dbReference>
<dbReference type="Gene3D" id="3.30.390.100">
    <property type="match status" value="1"/>
</dbReference>
<keyword evidence="4" id="KW-1185">Reference proteome</keyword>
<accession>A0A918XWR2</accession>
<evidence type="ECO:0000259" key="2">
    <source>
        <dbReference type="Pfam" id="PF13938"/>
    </source>
</evidence>
<evidence type="ECO:0000313" key="3">
    <source>
        <dbReference type="EMBL" id="GHD60786.1"/>
    </source>
</evidence>
<comment type="caution">
    <text evidence="3">The sequence shown here is derived from an EMBL/GenBank/DDBJ whole genome shotgun (WGS) entry which is preliminary data.</text>
</comment>
<name>A0A918XWR2_9PROT</name>
<dbReference type="AlphaFoldDB" id="A0A918XWR2"/>
<evidence type="ECO:0008006" key="5">
    <source>
        <dbReference type="Google" id="ProtNLM"/>
    </source>
</evidence>
<feature type="domain" description="DUF4213" evidence="2">
    <location>
        <begin position="27"/>
        <end position="95"/>
    </location>
</feature>
<evidence type="ECO:0000313" key="4">
    <source>
        <dbReference type="Proteomes" id="UP000630353"/>
    </source>
</evidence>
<gene>
    <name evidence="3" type="ORF">GCM10017083_47160</name>
</gene>
<dbReference type="InterPro" id="IPR007161">
    <property type="entry name" value="DUF364"/>
</dbReference>
<dbReference type="RefSeq" id="WP_189994292.1">
    <property type="nucleotide sequence ID" value="NZ_BMZS01000012.1"/>
</dbReference>
<feature type="domain" description="Putative heavy-metal chelation" evidence="1">
    <location>
        <begin position="112"/>
        <end position="238"/>
    </location>
</feature>
<dbReference type="Pfam" id="PF04016">
    <property type="entry name" value="DUF364"/>
    <property type="match status" value="1"/>
</dbReference>
<dbReference type="EMBL" id="BMZS01000012">
    <property type="protein sequence ID" value="GHD60786.1"/>
    <property type="molecule type" value="Genomic_DNA"/>
</dbReference>
<dbReference type="Pfam" id="PF13938">
    <property type="entry name" value="DUF4213"/>
    <property type="match status" value="1"/>
</dbReference>
<dbReference type="Gene3D" id="3.40.50.11590">
    <property type="match status" value="1"/>
</dbReference>
<organism evidence="3 4">
    <name type="scientific">Thalassobaculum fulvum</name>
    <dbReference type="NCBI Taxonomy" id="1633335"/>
    <lineage>
        <taxon>Bacteria</taxon>
        <taxon>Pseudomonadati</taxon>
        <taxon>Pseudomonadota</taxon>
        <taxon>Alphaproteobacteria</taxon>
        <taxon>Rhodospirillales</taxon>
        <taxon>Thalassobaculaceae</taxon>
        <taxon>Thalassobaculum</taxon>
    </lineage>
</organism>
<reference evidence="3" key="1">
    <citation type="journal article" date="2014" name="Int. J. Syst. Evol. Microbiol.">
        <title>Complete genome sequence of Corynebacterium casei LMG S-19264T (=DSM 44701T), isolated from a smear-ripened cheese.</title>
        <authorList>
            <consortium name="US DOE Joint Genome Institute (JGI-PGF)"/>
            <person name="Walter F."/>
            <person name="Albersmeier A."/>
            <person name="Kalinowski J."/>
            <person name="Ruckert C."/>
        </authorList>
    </citation>
    <scope>NUCLEOTIDE SEQUENCE</scope>
    <source>
        <strain evidence="3">KCTC 42651</strain>
    </source>
</reference>
<evidence type="ECO:0000259" key="1">
    <source>
        <dbReference type="Pfam" id="PF04016"/>
    </source>
</evidence>
<dbReference type="SUPFAM" id="SSF159713">
    <property type="entry name" value="Dhaf3308-like"/>
    <property type="match status" value="1"/>
</dbReference>
<protein>
    <recommendedName>
        <fullName evidence="5">Heavy-metal chelation domain-containing protein</fullName>
    </recommendedName>
</protein>
<dbReference type="Proteomes" id="UP000630353">
    <property type="component" value="Unassembled WGS sequence"/>
</dbReference>
<sequence length="244" mass="24608">MTVTSGATASGKVLETISAGVADVASGRVVVGFNWTAVEGPAAIGFAATPGRADGATTTPDTGSYGGRSLAELARLTGSDNPYERAIGIAACNAHWNVDAADLDTGDGLTGIPSEGRTVVIGRFPGLADKLPGAVVLERNPGPDDLPADKAPEVIPGSTRLIVTASTLVNGTVDGLLALAGPATEVTLVGPGTPLCPALFRLGFRRLAGFVATDREGCLKAIMEGAGARAFRRFGRAVVRQQGG</sequence>
<proteinExistence type="predicted"/>
<reference evidence="3" key="2">
    <citation type="submission" date="2020-09" db="EMBL/GenBank/DDBJ databases">
        <authorList>
            <person name="Sun Q."/>
            <person name="Kim S."/>
        </authorList>
    </citation>
    <scope>NUCLEOTIDE SEQUENCE</scope>
    <source>
        <strain evidence="3">KCTC 42651</strain>
    </source>
</reference>